<evidence type="ECO:0000256" key="11">
    <source>
        <dbReference type="ARBA" id="ARBA00022842"/>
    </source>
</evidence>
<gene>
    <name evidence="17" type="primary">purD</name>
    <name evidence="20" type="ORF">B5V00_03865</name>
</gene>
<comment type="catalytic activity">
    <reaction evidence="17">
        <text>5-phospho-beta-D-ribosylamine + glycine + ATP = N(1)-(5-phospho-beta-D-ribosyl)glycinamide + ADP + phosphate + H(+)</text>
        <dbReference type="Rhea" id="RHEA:17453"/>
        <dbReference type="ChEBI" id="CHEBI:15378"/>
        <dbReference type="ChEBI" id="CHEBI:30616"/>
        <dbReference type="ChEBI" id="CHEBI:43474"/>
        <dbReference type="ChEBI" id="CHEBI:57305"/>
        <dbReference type="ChEBI" id="CHEBI:58681"/>
        <dbReference type="ChEBI" id="CHEBI:143788"/>
        <dbReference type="ChEBI" id="CHEBI:456216"/>
        <dbReference type="EC" id="6.3.4.13"/>
    </reaction>
</comment>
<evidence type="ECO:0000256" key="7">
    <source>
        <dbReference type="ARBA" id="ARBA00022723"/>
    </source>
</evidence>
<dbReference type="InterPro" id="IPR020561">
    <property type="entry name" value="PRibGlycinamid_synth_ATP-grasp"/>
</dbReference>
<keyword evidence="7" id="KW-0479">Metal-binding</keyword>
<evidence type="ECO:0000256" key="9">
    <source>
        <dbReference type="ARBA" id="ARBA00022755"/>
    </source>
</evidence>
<dbReference type="UniPathway" id="UPA00074">
    <property type="reaction ID" value="UER00125"/>
</dbReference>
<dbReference type="Proteomes" id="UP000193136">
    <property type="component" value="Unassembled WGS sequence"/>
</dbReference>
<keyword evidence="11" id="KW-0460">Magnesium</keyword>
<dbReference type="FunFam" id="3.40.50.20:FF:000006">
    <property type="entry name" value="Phosphoribosylamine--glycine ligase, chloroplastic"/>
    <property type="match status" value="1"/>
</dbReference>
<accession>A0A1X0YB53</accession>
<keyword evidence="10 18" id="KW-0067">ATP-binding</keyword>
<dbReference type="OrthoDB" id="9807240at2"/>
<dbReference type="InterPro" id="IPR000115">
    <property type="entry name" value="PRibGlycinamide_synth"/>
</dbReference>
<dbReference type="SMART" id="SM01210">
    <property type="entry name" value="GARS_C"/>
    <property type="match status" value="1"/>
</dbReference>
<proteinExistence type="inferred from homology"/>
<organism evidence="20 21">
    <name type="scientific">Geothermobacter hydrogeniphilus</name>
    <dbReference type="NCBI Taxonomy" id="1969733"/>
    <lineage>
        <taxon>Bacteria</taxon>
        <taxon>Pseudomonadati</taxon>
        <taxon>Thermodesulfobacteriota</taxon>
        <taxon>Desulfuromonadia</taxon>
        <taxon>Desulfuromonadales</taxon>
        <taxon>Geothermobacteraceae</taxon>
        <taxon>Geothermobacter</taxon>
    </lineage>
</organism>
<dbReference type="SUPFAM" id="SSF52440">
    <property type="entry name" value="PreATP-grasp domain"/>
    <property type="match status" value="1"/>
</dbReference>
<dbReference type="Pfam" id="PF01071">
    <property type="entry name" value="GARS_A"/>
    <property type="match status" value="1"/>
</dbReference>
<dbReference type="PANTHER" id="PTHR43472:SF1">
    <property type="entry name" value="PHOSPHORIBOSYLAMINE--GLYCINE LIGASE, CHLOROPLASTIC"/>
    <property type="match status" value="1"/>
</dbReference>
<evidence type="ECO:0000256" key="10">
    <source>
        <dbReference type="ARBA" id="ARBA00022840"/>
    </source>
</evidence>
<comment type="cofactor">
    <cofactor evidence="1">
        <name>Mn(2+)</name>
        <dbReference type="ChEBI" id="CHEBI:29035"/>
    </cofactor>
</comment>
<dbReference type="Gene3D" id="3.40.50.20">
    <property type="match status" value="1"/>
</dbReference>
<dbReference type="GO" id="GO:0005524">
    <property type="term" value="F:ATP binding"/>
    <property type="evidence" value="ECO:0007669"/>
    <property type="project" value="UniProtKB-UniRule"/>
</dbReference>
<evidence type="ECO:0000313" key="20">
    <source>
        <dbReference type="EMBL" id="ORJ62431.1"/>
    </source>
</evidence>
<dbReference type="Pfam" id="PF02844">
    <property type="entry name" value="GARS_N"/>
    <property type="match status" value="1"/>
</dbReference>
<evidence type="ECO:0000256" key="2">
    <source>
        <dbReference type="ARBA" id="ARBA00001946"/>
    </source>
</evidence>
<keyword evidence="6 17" id="KW-0436">Ligase</keyword>
<dbReference type="STRING" id="1969733.B5V00_03865"/>
<name>A0A1X0YB53_9BACT</name>
<evidence type="ECO:0000256" key="13">
    <source>
        <dbReference type="ARBA" id="ARBA00038345"/>
    </source>
</evidence>
<feature type="domain" description="ATP-grasp" evidence="19">
    <location>
        <begin position="107"/>
        <end position="313"/>
    </location>
</feature>
<evidence type="ECO:0000256" key="16">
    <source>
        <dbReference type="ARBA" id="ARBA00079592"/>
    </source>
</evidence>
<dbReference type="GO" id="GO:0046872">
    <property type="term" value="F:metal ion binding"/>
    <property type="evidence" value="ECO:0007669"/>
    <property type="project" value="UniProtKB-KW"/>
</dbReference>
<reference evidence="20 21" key="1">
    <citation type="submission" date="2017-03" db="EMBL/GenBank/DDBJ databases">
        <title>Genome sequence of Geothermobacter sp. EPR-M, Deep-Sea Iron Reducer.</title>
        <authorList>
            <person name="Tully B."/>
            <person name="Savalia P."/>
            <person name="Abuyen K."/>
            <person name="Baughan C."/>
            <person name="Romero E."/>
            <person name="Ronkowski C."/>
            <person name="Torres B."/>
            <person name="Tremblay J."/>
            <person name="Trujillo A."/>
            <person name="Tyler M."/>
            <person name="Perez-Rodriguez I."/>
            <person name="Amend J."/>
        </authorList>
    </citation>
    <scope>NUCLEOTIDE SEQUENCE [LARGE SCALE GENOMIC DNA]</scope>
    <source>
        <strain evidence="20 21">EPR-M</strain>
    </source>
</reference>
<dbReference type="GO" id="GO:0006189">
    <property type="term" value="P:'de novo' IMP biosynthetic process"/>
    <property type="evidence" value="ECO:0007669"/>
    <property type="project" value="UniProtKB-UniRule"/>
</dbReference>
<evidence type="ECO:0000256" key="1">
    <source>
        <dbReference type="ARBA" id="ARBA00001936"/>
    </source>
</evidence>
<evidence type="ECO:0000313" key="21">
    <source>
        <dbReference type="Proteomes" id="UP000193136"/>
    </source>
</evidence>
<sequence>MKVLVVGGGGREHALCWKIAQSPLVDTLYCAPGNPGIAQLAECVHIAADEIDALLDFARAESIDLTVVGPEVPLTMGIVDRFQEAGLEIFGPSRAAARIEGSKGFSKDLMARHNIPTAAYRSFSEHAAAVAYIREQGAPIVVKADGLAAGKGVIVAMDEATAIAAVDDIMLEQVFGSAGTSVVIEEFMDGEEASFFAFTDGKNILPLASSQDHKRVFDNDEGLNTGGMGAYSPAPVVTDELYDEIVETIVKPTVAGMAADGHPYAGILYVGLMIKDGRPRVVEFNARFGDPEAQPLLVRMKEDVVPILQACARGELKQTSLEWHDKAAVCVVMASGGYPGSFTRGHEIKGLEEAAQIDDLVVFHAGTRLVDGKVVNNGGRVLGVTGLGSDVATAIRKAYRGVETISWQDAHYRKDIGAKALKGGR</sequence>
<dbReference type="PROSITE" id="PS00184">
    <property type="entry name" value="GARS"/>
    <property type="match status" value="1"/>
</dbReference>
<comment type="cofactor">
    <cofactor evidence="2">
        <name>Mg(2+)</name>
        <dbReference type="ChEBI" id="CHEBI:18420"/>
    </cofactor>
</comment>
<evidence type="ECO:0000256" key="4">
    <source>
        <dbReference type="ARBA" id="ARBA00013255"/>
    </source>
</evidence>
<dbReference type="InterPro" id="IPR037123">
    <property type="entry name" value="PRibGlycinamide_synth_C_sf"/>
</dbReference>
<dbReference type="InterPro" id="IPR020562">
    <property type="entry name" value="PRibGlycinamide_synth_N"/>
</dbReference>
<evidence type="ECO:0000256" key="15">
    <source>
        <dbReference type="ARBA" id="ARBA00042864"/>
    </source>
</evidence>
<keyword evidence="9 17" id="KW-0658">Purine biosynthesis</keyword>
<dbReference type="FunFam" id="3.90.600.10:FF:000001">
    <property type="entry name" value="Trifunctional purine biosynthetic protein adenosine-3"/>
    <property type="match status" value="1"/>
</dbReference>
<dbReference type="InterPro" id="IPR016185">
    <property type="entry name" value="PreATP-grasp_dom_sf"/>
</dbReference>
<evidence type="ECO:0000256" key="5">
    <source>
        <dbReference type="ARBA" id="ARBA00020605"/>
    </source>
</evidence>
<dbReference type="SMART" id="SM01209">
    <property type="entry name" value="GARS_A"/>
    <property type="match status" value="1"/>
</dbReference>
<keyword evidence="21" id="KW-1185">Reference proteome</keyword>
<dbReference type="GO" id="GO:0009113">
    <property type="term" value="P:purine nucleobase biosynthetic process"/>
    <property type="evidence" value="ECO:0007669"/>
    <property type="project" value="InterPro"/>
</dbReference>
<dbReference type="InterPro" id="IPR011054">
    <property type="entry name" value="Rudment_hybrid_motif"/>
</dbReference>
<keyword evidence="8 18" id="KW-0547">Nucleotide-binding</keyword>
<evidence type="ECO:0000256" key="12">
    <source>
        <dbReference type="ARBA" id="ARBA00023211"/>
    </source>
</evidence>
<dbReference type="SUPFAM" id="SSF51246">
    <property type="entry name" value="Rudiment single hybrid motif"/>
    <property type="match status" value="1"/>
</dbReference>
<dbReference type="Gene3D" id="3.30.1490.20">
    <property type="entry name" value="ATP-grasp fold, A domain"/>
    <property type="match status" value="1"/>
</dbReference>
<evidence type="ECO:0000259" key="19">
    <source>
        <dbReference type="PROSITE" id="PS50975"/>
    </source>
</evidence>
<evidence type="ECO:0000256" key="6">
    <source>
        <dbReference type="ARBA" id="ARBA00022598"/>
    </source>
</evidence>
<dbReference type="Gene3D" id="3.30.470.20">
    <property type="entry name" value="ATP-grasp fold, B domain"/>
    <property type="match status" value="1"/>
</dbReference>
<dbReference type="InterPro" id="IPR020560">
    <property type="entry name" value="PRibGlycinamide_synth_C-dom"/>
</dbReference>
<evidence type="ECO:0000256" key="17">
    <source>
        <dbReference type="HAMAP-Rule" id="MF_00138"/>
    </source>
</evidence>
<dbReference type="GO" id="GO:0004637">
    <property type="term" value="F:phosphoribosylamine-glycine ligase activity"/>
    <property type="evidence" value="ECO:0007669"/>
    <property type="project" value="UniProtKB-UniRule"/>
</dbReference>
<keyword evidence="12" id="KW-0464">Manganese</keyword>
<dbReference type="InterPro" id="IPR011761">
    <property type="entry name" value="ATP-grasp"/>
</dbReference>
<comment type="similarity">
    <text evidence="13 17">Belongs to the GARS family.</text>
</comment>
<dbReference type="Pfam" id="PF02843">
    <property type="entry name" value="GARS_C"/>
    <property type="match status" value="1"/>
</dbReference>
<dbReference type="PROSITE" id="PS50975">
    <property type="entry name" value="ATP_GRASP"/>
    <property type="match status" value="1"/>
</dbReference>
<evidence type="ECO:0000256" key="18">
    <source>
        <dbReference type="PROSITE-ProRule" id="PRU00409"/>
    </source>
</evidence>
<comment type="caution">
    <text evidence="20">The sequence shown here is derived from an EMBL/GenBank/DDBJ whole genome shotgun (WGS) entry which is preliminary data.</text>
</comment>
<comment type="pathway">
    <text evidence="3 17">Purine metabolism; IMP biosynthesis via de novo pathway; N(1)-(5-phospho-D-ribosyl)glycinamide from 5-phospho-alpha-D-ribose 1-diphosphate: step 2/2.</text>
</comment>
<evidence type="ECO:0000256" key="3">
    <source>
        <dbReference type="ARBA" id="ARBA00005174"/>
    </source>
</evidence>
<dbReference type="FunFam" id="3.30.470.20:FF:000031">
    <property type="entry name" value="Phosphoribosylamine--glycine ligase"/>
    <property type="match status" value="1"/>
</dbReference>
<dbReference type="PANTHER" id="PTHR43472">
    <property type="entry name" value="PHOSPHORIBOSYLAMINE--GLYCINE LIGASE"/>
    <property type="match status" value="1"/>
</dbReference>
<dbReference type="AlphaFoldDB" id="A0A1X0YB53"/>
<dbReference type="EC" id="6.3.4.13" evidence="4 17"/>
<dbReference type="InterPro" id="IPR020559">
    <property type="entry name" value="PRibGlycinamide_synth_CS"/>
</dbReference>
<dbReference type="HAMAP" id="MF_00138">
    <property type="entry name" value="GARS"/>
    <property type="match status" value="1"/>
</dbReference>
<dbReference type="SUPFAM" id="SSF56059">
    <property type="entry name" value="Glutathione synthetase ATP-binding domain-like"/>
    <property type="match status" value="1"/>
</dbReference>
<evidence type="ECO:0000256" key="8">
    <source>
        <dbReference type="ARBA" id="ARBA00022741"/>
    </source>
</evidence>
<protein>
    <recommendedName>
        <fullName evidence="5 17">Phosphoribosylamine--glycine ligase</fullName>
        <ecNumber evidence="4 17">6.3.4.13</ecNumber>
    </recommendedName>
    <alternativeName>
        <fullName evidence="16 17">GARS</fullName>
    </alternativeName>
    <alternativeName>
        <fullName evidence="14 17">Glycinamide ribonucleotide synthetase</fullName>
    </alternativeName>
    <alternativeName>
        <fullName evidence="15 17">Phosphoribosylglycinamide synthetase</fullName>
    </alternativeName>
</protein>
<dbReference type="EMBL" id="NAAD01000003">
    <property type="protein sequence ID" value="ORJ62431.1"/>
    <property type="molecule type" value="Genomic_DNA"/>
</dbReference>
<dbReference type="FunFam" id="3.30.1490.20:FF:000006">
    <property type="entry name" value="phosphoribosylamine--glycine ligase, chloroplastic-like"/>
    <property type="match status" value="1"/>
</dbReference>
<dbReference type="Gene3D" id="3.90.600.10">
    <property type="entry name" value="Phosphoribosylglycinamide synthetase, C-terminal domain"/>
    <property type="match status" value="1"/>
</dbReference>
<evidence type="ECO:0000256" key="14">
    <source>
        <dbReference type="ARBA" id="ARBA00042242"/>
    </source>
</evidence>
<dbReference type="NCBIfam" id="TIGR00877">
    <property type="entry name" value="purD"/>
    <property type="match status" value="1"/>
</dbReference>
<dbReference type="InterPro" id="IPR013815">
    <property type="entry name" value="ATP_grasp_subdomain_1"/>
</dbReference>
<dbReference type="RefSeq" id="WP_085009444.1">
    <property type="nucleotide sequence ID" value="NZ_NAAD01000003.1"/>
</dbReference>